<dbReference type="EMBL" id="CAJNOK010047880">
    <property type="protein sequence ID" value="CAF1589725.1"/>
    <property type="molecule type" value="Genomic_DNA"/>
</dbReference>
<evidence type="ECO:0000313" key="2">
    <source>
        <dbReference type="EMBL" id="CAF4393052.1"/>
    </source>
</evidence>
<protein>
    <submittedName>
        <fullName evidence="2">Uncharacterized protein</fullName>
    </submittedName>
</protein>
<dbReference type="Proteomes" id="UP000677228">
    <property type="component" value="Unassembled WGS sequence"/>
</dbReference>
<dbReference type="Proteomes" id="UP000682733">
    <property type="component" value="Unassembled WGS sequence"/>
</dbReference>
<feature type="non-terminal residue" evidence="2">
    <location>
        <position position="1"/>
    </location>
</feature>
<organism evidence="2 3">
    <name type="scientific">Didymodactylos carnosus</name>
    <dbReference type="NCBI Taxonomy" id="1234261"/>
    <lineage>
        <taxon>Eukaryota</taxon>
        <taxon>Metazoa</taxon>
        <taxon>Spiralia</taxon>
        <taxon>Gnathifera</taxon>
        <taxon>Rotifera</taxon>
        <taxon>Eurotatoria</taxon>
        <taxon>Bdelloidea</taxon>
        <taxon>Philodinida</taxon>
        <taxon>Philodinidae</taxon>
        <taxon>Didymodactylos</taxon>
    </lineage>
</organism>
<proteinExistence type="predicted"/>
<evidence type="ECO:0000313" key="1">
    <source>
        <dbReference type="EMBL" id="CAF1589725.1"/>
    </source>
</evidence>
<reference evidence="2" key="1">
    <citation type="submission" date="2021-02" db="EMBL/GenBank/DDBJ databases">
        <authorList>
            <person name="Nowell W R."/>
        </authorList>
    </citation>
    <scope>NUCLEOTIDE SEQUENCE</scope>
</reference>
<name>A0A8S2VHJ7_9BILA</name>
<sequence>LETICKNYFSFDITRLEDKIINEPIDFNSDSGCLFCVSRQEHSIKIAPSKNVCKTNVKQETFAEHRRLVDHDPSTEDPVCPSLGDEPLDLSLKHTLSSDYMLSKNLTSDKYV</sequence>
<accession>A0A8S2VHJ7</accession>
<gene>
    <name evidence="1" type="ORF">OVA965_LOCUS41478</name>
    <name evidence="2" type="ORF">TMI583_LOCUS43134</name>
</gene>
<comment type="caution">
    <text evidence="2">The sequence shown here is derived from an EMBL/GenBank/DDBJ whole genome shotgun (WGS) entry which is preliminary data.</text>
</comment>
<dbReference type="EMBL" id="CAJOBA010071243">
    <property type="protein sequence ID" value="CAF4393052.1"/>
    <property type="molecule type" value="Genomic_DNA"/>
</dbReference>
<dbReference type="AlphaFoldDB" id="A0A8S2VHJ7"/>
<evidence type="ECO:0000313" key="3">
    <source>
        <dbReference type="Proteomes" id="UP000682733"/>
    </source>
</evidence>